<evidence type="ECO:0000256" key="1">
    <source>
        <dbReference type="SAM" id="MobiDB-lite"/>
    </source>
</evidence>
<keyword evidence="3" id="KW-1185">Reference proteome</keyword>
<name>A0AA40KFW6_9HYME</name>
<gene>
    <name evidence="2" type="ORF">K0M31_014738</name>
</gene>
<protein>
    <submittedName>
        <fullName evidence="2">Uncharacterized protein</fullName>
    </submittedName>
</protein>
<sequence>MDRGRVAGEIPLYNASSRISEDGHARFPESKSKRKRFVSGASCVEKQNEKREREEGKGGSLRIEQRTLLFVAFLKCSLCTRGAEDDAFRSGHQDPEEEEAERVDDDDDDDDGEDEGGTVVSDDPVAHVSTWLVRRVRPRHLLTPLSDFDLDDVQQRRIP</sequence>
<feature type="region of interest" description="Disordered" evidence="1">
    <location>
        <begin position="38"/>
        <end position="59"/>
    </location>
</feature>
<dbReference type="EMBL" id="JAHYIQ010000041">
    <property type="protein sequence ID" value="KAK1118736.1"/>
    <property type="molecule type" value="Genomic_DNA"/>
</dbReference>
<reference evidence="2" key="1">
    <citation type="submission" date="2021-10" db="EMBL/GenBank/DDBJ databases">
        <title>Melipona bicolor Genome sequencing and assembly.</title>
        <authorList>
            <person name="Araujo N.S."/>
            <person name="Arias M.C."/>
        </authorList>
    </citation>
    <scope>NUCLEOTIDE SEQUENCE</scope>
    <source>
        <strain evidence="2">USP_2M_L1-L4_2017</strain>
        <tissue evidence="2">Whole body</tissue>
    </source>
</reference>
<feature type="region of interest" description="Disordered" evidence="1">
    <location>
        <begin position="85"/>
        <end position="123"/>
    </location>
</feature>
<accession>A0AA40KFW6</accession>
<feature type="compositionally biased region" description="Basic and acidic residues" evidence="1">
    <location>
        <begin position="46"/>
        <end position="57"/>
    </location>
</feature>
<evidence type="ECO:0000313" key="2">
    <source>
        <dbReference type="EMBL" id="KAK1118736.1"/>
    </source>
</evidence>
<evidence type="ECO:0000313" key="3">
    <source>
        <dbReference type="Proteomes" id="UP001177670"/>
    </source>
</evidence>
<comment type="caution">
    <text evidence="2">The sequence shown here is derived from an EMBL/GenBank/DDBJ whole genome shotgun (WGS) entry which is preliminary data.</text>
</comment>
<dbReference type="Proteomes" id="UP001177670">
    <property type="component" value="Unassembled WGS sequence"/>
</dbReference>
<feature type="compositionally biased region" description="Basic and acidic residues" evidence="1">
    <location>
        <begin position="85"/>
        <end position="94"/>
    </location>
</feature>
<organism evidence="2 3">
    <name type="scientific">Melipona bicolor</name>
    <dbReference type="NCBI Taxonomy" id="60889"/>
    <lineage>
        <taxon>Eukaryota</taxon>
        <taxon>Metazoa</taxon>
        <taxon>Ecdysozoa</taxon>
        <taxon>Arthropoda</taxon>
        <taxon>Hexapoda</taxon>
        <taxon>Insecta</taxon>
        <taxon>Pterygota</taxon>
        <taxon>Neoptera</taxon>
        <taxon>Endopterygota</taxon>
        <taxon>Hymenoptera</taxon>
        <taxon>Apocrita</taxon>
        <taxon>Aculeata</taxon>
        <taxon>Apoidea</taxon>
        <taxon>Anthophila</taxon>
        <taxon>Apidae</taxon>
        <taxon>Melipona</taxon>
    </lineage>
</organism>
<dbReference type="AlphaFoldDB" id="A0AA40KFW6"/>
<feature type="compositionally biased region" description="Acidic residues" evidence="1">
    <location>
        <begin position="95"/>
        <end position="116"/>
    </location>
</feature>
<proteinExistence type="predicted"/>